<comment type="caution">
    <text evidence="1">The sequence shown here is derived from an EMBL/GenBank/DDBJ whole genome shotgun (WGS) entry which is preliminary data.</text>
</comment>
<name>A0AAW1U064_9CUCU</name>
<protein>
    <submittedName>
        <fullName evidence="1">Uncharacterized protein</fullName>
    </submittedName>
</protein>
<organism evidence="1 2">
    <name type="scientific">Henosepilachna vigintioctopunctata</name>
    <dbReference type="NCBI Taxonomy" id="420089"/>
    <lineage>
        <taxon>Eukaryota</taxon>
        <taxon>Metazoa</taxon>
        <taxon>Ecdysozoa</taxon>
        <taxon>Arthropoda</taxon>
        <taxon>Hexapoda</taxon>
        <taxon>Insecta</taxon>
        <taxon>Pterygota</taxon>
        <taxon>Neoptera</taxon>
        <taxon>Endopterygota</taxon>
        <taxon>Coleoptera</taxon>
        <taxon>Polyphaga</taxon>
        <taxon>Cucujiformia</taxon>
        <taxon>Coccinelloidea</taxon>
        <taxon>Coccinellidae</taxon>
        <taxon>Epilachninae</taxon>
        <taxon>Epilachnini</taxon>
        <taxon>Henosepilachna</taxon>
    </lineage>
</organism>
<dbReference type="EMBL" id="JARQZJ010000040">
    <property type="protein sequence ID" value="KAK9877167.1"/>
    <property type="molecule type" value="Genomic_DNA"/>
</dbReference>
<evidence type="ECO:0000313" key="1">
    <source>
        <dbReference type="EMBL" id="KAK9877167.1"/>
    </source>
</evidence>
<sequence length="157" mass="18238">MQERRFYRIIPAAFSYYRVYRNKAPHCGLRARDTTDNPSHILISKIVKRLDLTESRCMHMQPVNIIFKLGTVRLRVVSGEDETPDRYTKDEIFPQMDQTSFVINTGTFPGYFFNFDRTISKNRTRIIVSIYIPGNSFGAMIEDDGKTDTELERVGTV</sequence>
<evidence type="ECO:0000313" key="2">
    <source>
        <dbReference type="Proteomes" id="UP001431783"/>
    </source>
</evidence>
<dbReference type="AlphaFoldDB" id="A0AAW1U064"/>
<dbReference type="Proteomes" id="UP001431783">
    <property type="component" value="Unassembled WGS sequence"/>
</dbReference>
<reference evidence="1 2" key="1">
    <citation type="submission" date="2023-03" db="EMBL/GenBank/DDBJ databases">
        <title>Genome insight into feeding habits of ladybird beetles.</title>
        <authorList>
            <person name="Li H.-S."/>
            <person name="Huang Y.-H."/>
            <person name="Pang H."/>
        </authorList>
    </citation>
    <scope>NUCLEOTIDE SEQUENCE [LARGE SCALE GENOMIC DNA]</scope>
    <source>
        <strain evidence="1">SYSU_2023b</strain>
        <tissue evidence="1">Whole body</tissue>
    </source>
</reference>
<keyword evidence="2" id="KW-1185">Reference proteome</keyword>
<gene>
    <name evidence="1" type="ORF">WA026_016911</name>
</gene>
<proteinExistence type="predicted"/>
<accession>A0AAW1U064</accession>